<reference evidence="2" key="1">
    <citation type="journal article" date="2021" name="bioRxiv">
        <title>Whole Genome Assembly and Annotation of Northern Wild Rice, Zizania palustris L., Supports a Whole Genome Duplication in the Zizania Genus.</title>
        <authorList>
            <person name="Haas M."/>
            <person name="Kono T."/>
            <person name="Macchietto M."/>
            <person name="Millas R."/>
            <person name="McGilp L."/>
            <person name="Shao M."/>
            <person name="Duquette J."/>
            <person name="Hirsch C.N."/>
            <person name="Kimball J."/>
        </authorList>
    </citation>
    <scope>NUCLEOTIDE SEQUENCE</scope>
    <source>
        <tissue evidence="2">Fresh leaf tissue</tissue>
    </source>
</reference>
<keyword evidence="3" id="KW-1185">Reference proteome</keyword>
<sequence length="150" mass="15983">MATASCSVFPISGHSSNGNDDTVGLTRFFDQKTKGEKCVGPEKKKIKPKAKPSEQVMDASNVKTDVVKPKIKPSERKVDELAAVNSKNTTGDTKPAKEAAQLNDLANQPKPETQHDGKTTTIACIPSSDNHGSIKDKEAASGSNMEMIPC</sequence>
<dbReference type="Proteomes" id="UP000729402">
    <property type="component" value="Unassembled WGS sequence"/>
</dbReference>
<comment type="caution">
    <text evidence="2">The sequence shown here is derived from an EMBL/GenBank/DDBJ whole genome shotgun (WGS) entry which is preliminary data.</text>
</comment>
<dbReference type="EMBL" id="JAAALK010000079">
    <property type="protein sequence ID" value="KAG8097284.1"/>
    <property type="molecule type" value="Genomic_DNA"/>
</dbReference>
<evidence type="ECO:0000313" key="2">
    <source>
        <dbReference type="EMBL" id="KAG8097284.1"/>
    </source>
</evidence>
<accession>A0A8J5WXI1</accession>
<name>A0A8J5WXI1_ZIZPA</name>
<feature type="region of interest" description="Disordered" evidence="1">
    <location>
        <begin position="39"/>
        <end position="65"/>
    </location>
</feature>
<gene>
    <name evidence="2" type="ORF">GUJ93_ZPchr0013g34457</name>
</gene>
<proteinExistence type="predicted"/>
<organism evidence="2 3">
    <name type="scientific">Zizania palustris</name>
    <name type="common">Northern wild rice</name>
    <dbReference type="NCBI Taxonomy" id="103762"/>
    <lineage>
        <taxon>Eukaryota</taxon>
        <taxon>Viridiplantae</taxon>
        <taxon>Streptophyta</taxon>
        <taxon>Embryophyta</taxon>
        <taxon>Tracheophyta</taxon>
        <taxon>Spermatophyta</taxon>
        <taxon>Magnoliopsida</taxon>
        <taxon>Liliopsida</taxon>
        <taxon>Poales</taxon>
        <taxon>Poaceae</taxon>
        <taxon>BOP clade</taxon>
        <taxon>Oryzoideae</taxon>
        <taxon>Oryzeae</taxon>
        <taxon>Zizaniinae</taxon>
        <taxon>Zizania</taxon>
    </lineage>
</organism>
<feature type="region of interest" description="Disordered" evidence="1">
    <location>
        <begin position="83"/>
        <end position="150"/>
    </location>
</feature>
<protein>
    <submittedName>
        <fullName evidence="2">Uncharacterized protein</fullName>
    </submittedName>
</protein>
<feature type="region of interest" description="Disordered" evidence="1">
    <location>
        <begin position="1"/>
        <end position="23"/>
    </location>
</feature>
<evidence type="ECO:0000256" key="1">
    <source>
        <dbReference type="SAM" id="MobiDB-lite"/>
    </source>
</evidence>
<feature type="compositionally biased region" description="Polar residues" evidence="1">
    <location>
        <begin position="119"/>
        <end position="131"/>
    </location>
</feature>
<evidence type="ECO:0000313" key="3">
    <source>
        <dbReference type="Proteomes" id="UP000729402"/>
    </source>
</evidence>
<reference evidence="2" key="2">
    <citation type="submission" date="2021-02" db="EMBL/GenBank/DDBJ databases">
        <authorList>
            <person name="Kimball J.A."/>
            <person name="Haas M.W."/>
            <person name="Macchietto M."/>
            <person name="Kono T."/>
            <person name="Duquette J."/>
            <person name="Shao M."/>
        </authorList>
    </citation>
    <scope>NUCLEOTIDE SEQUENCE</scope>
    <source>
        <tissue evidence="2">Fresh leaf tissue</tissue>
    </source>
</reference>
<dbReference type="AlphaFoldDB" id="A0A8J5WXI1"/>